<accession>A0ABT9A465</accession>
<evidence type="ECO:0000256" key="1">
    <source>
        <dbReference type="SAM" id="MobiDB-lite"/>
    </source>
</evidence>
<evidence type="ECO:0000256" key="2">
    <source>
        <dbReference type="SAM" id="Phobius"/>
    </source>
</evidence>
<evidence type="ECO:0000313" key="4">
    <source>
        <dbReference type="Proteomes" id="UP001176468"/>
    </source>
</evidence>
<proteinExistence type="predicted"/>
<dbReference type="Proteomes" id="UP001176468">
    <property type="component" value="Unassembled WGS sequence"/>
</dbReference>
<evidence type="ECO:0000313" key="3">
    <source>
        <dbReference type="EMBL" id="MDO7844629.1"/>
    </source>
</evidence>
<dbReference type="RefSeq" id="WP_304563027.1">
    <property type="nucleotide sequence ID" value="NZ_JAUQSZ010000018.1"/>
</dbReference>
<feature type="region of interest" description="Disordered" evidence="1">
    <location>
        <begin position="20"/>
        <end position="44"/>
    </location>
</feature>
<comment type="caution">
    <text evidence="3">The sequence shown here is derived from an EMBL/GenBank/DDBJ whole genome shotgun (WGS) entry which is preliminary data.</text>
</comment>
<keyword evidence="4" id="KW-1185">Reference proteome</keyword>
<dbReference type="EMBL" id="JAUQSZ010000018">
    <property type="protein sequence ID" value="MDO7844629.1"/>
    <property type="molecule type" value="Genomic_DNA"/>
</dbReference>
<feature type="transmembrane region" description="Helical" evidence="2">
    <location>
        <begin position="54"/>
        <end position="76"/>
    </location>
</feature>
<keyword evidence="2" id="KW-0812">Transmembrane</keyword>
<keyword evidence="2" id="KW-1133">Transmembrane helix</keyword>
<organism evidence="3 4">
    <name type="scientific">Sphingomonas immobilis</name>
    <dbReference type="NCBI Taxonomy" id="3063997"/>
    <lineage>
        <taxon>Bacteria</taxon>
        <taxon>Pseudomonadati</taxon>
        <taxon>Pseudomonadota</taxon>
        <taxon>Alphaproteobacteria</taxon>
        <taxon>Sphingomonadales</taxon>
        <taxon>Sphingomonadaceae</taxon>
        <taxon>Sphingomonas</taxon>
    </lineage>
</organism>
<sequence>MKHNARSGAASMARLRELARERAATPAPVRGPAEQRGAATGDMVRPHPDLNLPALAFSAIVSLILWSLIVELIVAIA</sequence>
<protein>
    <submittedName>
        <fullName evidence="3">Uncharacterized protein</fullName>
    </submittedName>
</protein>
<name>A0ABT9A465_9SPHN</name>
<keyword evidence="2" id="KW-0472">Membrane</keyword>
<gene>
    <name evidence="3" type="ORF">Q5H94_20020</name>
</gene>
<reference evidence="3" key="1">
    <citation type="submission" date="2023-07" db="EMBL/GenBank/DDBJ databases">
        <authorList>
            <person name="Kim M.K."/>
        </authorList>
    </citation>
    <scope>NUCLEOTIDE SEQUENCE</scope>
    <source>
        <strain evidence="3">CA1-15</strain>
    </source>
</reference>